<evidence type="ECO:0000313" key="3">
    <source>
        <dbReference type="Proteomes" id="UP000320762"/>
    </source>
</evidence>
<protein>
    <submittedName>
        <fullName evidence="2">Uncharacterized protein</fullName>
    </submittedName>
</protein>
<comment type="caution">
    <text evidence="2">The sequence shown here is derived from an EMBL/GenBank/DDBJ whole genome shotgun (WGS) entry which is preliminary data.</text>
</comment>
<reference evidence="2 3" key="1">
    <citation type="journal article" date="2019" name="New Phytol.">
        <title>Comparative genomics reveals unique wood-decay strategies and fruiting body development in the Schizophyllaceae.</title>
        <authorList>
            <person name="Almasi E."/>
            <person name="Sahu N."/>
            <person name="Krizsan K."/>
            <person name="Balint B."/>
            <person name="Kovacs G.M."/>
            <person name="Kiss B."/>
            <person name="Cseklye J."/>
            <person name="Drula E."/>
            <person name="Henrissat B."/>
            <person name="Nagy I."/>
            <person name="Chovatia M."/>
            <person name="Adam C."/>
            <person name="LaButti K."/>
            <person name="Lipzen A."/>
            <person name="Riley R."/>
            <person name="Grigoriev I.V."/>
            <person name="Nagy L.G."/>
        </authorList>
    </citation>
    <scope>NUCLEOTIDE SEQUENCE [LARGE SCALE GENOMIC DNA]</scope>
    <source>
        <strain evidence="2 3">NL-1724</strain>
    </source>
</reference>
<keyword evidence="3" id="KW-1185">Reference proteome</keyword>
<dbReference type="AlphaFoldDB" id="A0A550BU01"/>
<dbReference type="Proteomes" id="UP000320762">
    <property type="component" value="Unassembled WGS sequence"/>
</dbReference>
<feature type="compositionally biased region" description="Basic residues" evidence="1">
    <location>
        <begin position="12"/>
        <end position="22"/>
    </location>
</feature>
<name>A0A550BU01_9AGAR</name>
<feature type="region of interest" description="Disordered" evidence="1">
    <location>
        <begin position="1"/>
        <end position="107"/>
    </location>
</feature>
<proteinExistence type="predicted"/>
<dbReference type="EMBL" id="VDMD01000082">
    <property type="protein sequence ID" value="TRM56029.1"/>
    <property type="molecule type" value="Genomic_DNA"/>
</dbReference>
<accession>A0A550BU01</accession>
<organism evidence="2 3">
    <name type="scientific">Schizophyllum amplum</name>
    <dbReference type="NCBI Taxonomy" id="97359"/>
    <lineage>
        <taxon>Eukaryota</taxon>
        <taxon>Fungi</taxon>
        <taxon>Dikarya</taxon>
        <taxon>Basidiomycota</taxon>
        <taxon>Agaricomycotina</taxon>
        <taxon>Agaricomycetes</taxon>
        <taxon>Agaricomycetidae</taxon>
        <taxon>Agaricales</taxon>
        <taxon>Schizophyllaceae</taxon>
        <taxon>Schizophyllum</taxon>
    </lineage>
</organism>
<feature type="region of interest" description="Disordered" evidence="1">
    <location>
        <begin position="185"/>
        <end position="208"/>
    </location>
</feature>
<sequence length="208" mass="22885">MLSNGDDGVRRAPTRGRARKRAISGVRAPTEAHHSSPNNVLITHEESLCAVSRDSKARRHTSSPDYHAKRASLSAQTQSRDRPASSSSETMDSDDDEAQHGSSPTLHANSPIEIGLCFAALDEKQPAVVKLRKAFVEQDNMIIYLREALRREQQKKRACSSSCAKRDADLKALLVANERILRTLRPPRTSPNASNHPQRDSAALVNGF</sequence>
<evidence type="ECO:0000313" key="2">
    <source>
        <dbReference type="EMBL" id="TRM56029.1"/>
    </source>
</evidence>
<gene>
    <name evidence="2" type="ORF">BD626DRAFT_576194</name>
</gene>
<evidence type="ECO:0000256" key="1">
    <source>
        <dbReference type="SAM" id="MobiDB-lite"/>
    </source>
</evidence>